<accession>A0ABW2RQY0</accession>
<dbReference type="Gene3D" id="3.90.780.10">
    <property type="entry name" value="5'-Nucleotidase, C-terminal domain"/>
    <property type="match status" value="1"/>
</dbReference>
<dbReference type="Pfam" id="PF02872">
    <property type="entry name" value="5_nucleotid_C"/>
    <property type="match status" value="1"/>
</dbReference>
<protein>
    <submittedName>
        <fullName evidence="5">Bifunctional metallophosphatase/5'-nucleotidase</fullName>
    </submittedName>
</protein>
<evidence type="ECO:0000313" key="5">
    <source>
        <dbReference type="EMBL" id="MFC7443241.1"/>
    </source>
</evidence>
<dbReference type="Pfam" id="PF00149">
    <property type="entry name" value="Metallophos"/>
    <property type="match status" value="1"/>
</dbReference>
<dbReference type="Proteomes" id="UP001596500">
    <property type="component" value="Unassembled WGS sequence"/>
</dbReference>
<dbReference type="InterPro" id="IPR008334">
    <property type="entry name" value="5'-Nucleotdase_C"/>
</dbReference>
<evidence type="ECO:0000256" key="2">
    <source>
        <dbReference type="RuleBase" id="RU362119"/>
    </source>
</evidence>
<dbReference type="InterPro" id="IPR029052">
    <property type="entry name" value="Metallo-depent_PP-like"/>
</dbReference>
<evidence type="ECO:0000313" key="6">
    <source>
        <dbReference type="Proteomes" id="UP001596500"/>
    </source>
</evidence>
<evidence type="ECO:0000259" key="3">
    <source>
        <dbReference type="Pfam" id="PF00149"/>
    </source>
</evidence>
<keyword evidence="1" id="KW-0732">Signal</keyword>
<dbReference type="PANTHER" id="PTHR11575:SF23">
    <property type="entry name" value="5-NUCLEOTIDASE FAMILY PROTEIN"/>
    <property type="match status" value="1"/>
</dbReference>
<organism evidence="5 6">
    <name type="scientific">Laceyella putida</name>
    <dbReference type="NCBI Taxonomy" id="110101"/>
    <lineage>
        <taxon>Bacteria</taxon>
        <taxon>Bacillati</taxon>
        <taxon>Bacillota</taxon>
        <taxon>Bacilli</taxon>
        <taxon>Bacillales</taxon>
        <taxon>Thermoactinomycetaceae</taxon>
        <taxon>Laceyella</taxon>
    </lineage>
</organism>
<dbReference type="PROSITE" id="PS00785">
    <property type="entry name" value="5_NUCLEOTIDASE_1"/>
    <property type="match status" value="1"/>
</dbReference>
<dbReference type="InterPro" id="IPR006179">
    <property type="entry name" value="5_nucleotidase/apyrase"/>
</dbReference>
<dbReference type="Gene3D" id="3.60.21.10">
    <property type="match status" value="1"/>
</dbReference>
<name>A0ABW2RQY0_9BACL</name>
<comment type="caution">
    <text evidence="5">The sequence shown here is derived from an EMBL/GenBank/DDBJ whole genome shotgun (WGS) entry which is preliminary data.</text>
</comment>
<keyword evidence="6" id="KW-1185">Reference proteome</keyword>
<comment type="similarity">
    <text evidence="2">Belongs to the 5'-nucleotidase family.</text>
</comment>
<evidence type="ECO:0000256" key="1">
    <source>
        <dbReference type="ARBA" id="ARBA00022729"/>
    </source>
</evidence>
<dbReference type="RefSeq" id="WP_379867567.1">
    <property type="nucleotide sequence ID" value="NZ_JBHTBW010000081.1"/>
</dbReference>
<dbReference type="PRINTS" id="PR01607">
    <property type="entry name" value="APYRASEFAMLY"/>
</dbReference>
<dbReference type="InterPro" id="IPR036907">
    <property type="entry name" value="5'-Nucleotdase_C_sf"/>
</dbReference>
<evidence type="ECO:0000259" key="4">
    <source>
        <dbReference type="Pfam" id="PF02872"/>
    </source>
</evidence>
<dbReference type="PANTHER" id="PTHR11575">
    <property type="entry name" value="5'-NUCLEOTIDASE-RELATED"/>
    <property type="match status" value="1"/>
</dbReference>
<keyword evidence="2" id="KW-0378">Hydrolase</keyword>
<dbReference type="SUPFAM" id="SSF55816">
    <property type="entry name" value="5'-nucleotidase (syn. UDP-sugar hydrolase), C-terminal domain"/>
    <property type="match status" value="1"/>
</dbReference>
<sequence>MQREDRIHLLHTNDLHSHLDQAAKMVPLIEELRTEWHKRNEPSLLLDIGDHMDRVRMETEGTNGRVNRQILEQMGYDFVTLGNNELLTFSRDQLAEVYRNAAFQVLSSNVYEVKRLAQPAWIAPYSHVQLGPLRIGFLAATIPYETVYELMGWDVRDPFPVLAEHVNRLREEVDLIVVLSHLGLMNDRLLAKEVPGIDLIIGAHTHHLLEELEQVGDTWLAGAGKHGQYLGHIEIVADPDTRRVTAIHGQVYSLEERQEARAMQEMIDHYREEAQENMAQPIITLSRSLRVDWYRESPLSNLLADALRDWVGAEIGLVNNGQLLADIPAGAVTRQRLHAVCPHPINPVLMTIKGKEIRRTLEEALLDEFATLPIRGFGFRGEVLGTVSVSGVEVIYDPAAPPFQRVKEIKMGDARLEEEQEIRLGTIDMFTFGIGYLGLKEGKVQKYYLPEFLRDLLAKQLQAPGALPRCEEKRWKSV</sequence>
<dbReference type="InterPro" id="IPR004843">
    <property type="entry name" value="Calcineurin-like_PHP"/>
</dbReference>
<proteinExistence type="inferred from homology"/>
<dbReference type="EMBL" id="JBHTBW010000081">
    <property type="protein sequence ID" value="MFC7443241.1"/>
    <property type="molecule type" value="Genomic_DNA"/>
</dbReference>
<gene>
    <name evidence="5" type="ORF">ACFQNG_19420</name>
</gene>
<reference evidence="6" key="1">
    <citation type="journal article" date="2019" name="Int. J. Syst. Evol. Microbiol.">
        <title>The Global Catalogue of Microorganisms (GCM) 10K type strain sequencing project: providing services to taxonomists for standard genome sequencing and annotation.</title>
        <authorList>
            <consortium name="The Broad Institute Genomics Platform"/>
            <consortium name="The Broad Institute Genome Sequencing Center for Infectious Disease"/>
            <person name="Wu L."/>
            <person name="Ma J."/>
        </authorList>
    </citation>
    <scope>NUCLEOTIDE SEQUENCE [LARGE SCALE GENOMIC DNA]</scope>
    <source>
        <strain evidence="6">CGMCC 1.12942</strain>
    </source>
</reference>
<feature type="domain" description="5'-Nucleotidase C-terminal" evidence="4">
    <location>
        <begin position="287"/>
        <end position="421"/>
    </location>
</feature>
<dbReference type="SUPFAM" id="SSF56300">
    <property type="entry name" value="Metallo-dependent phosphatases"/>
    <property type="match status" value="1"/>
</dbReference>
<keyword evidence="2" id="KW-0547">Nucleotide-binding</keyword>
<dbReference type="InterPro" id="IPR006146">
    <property type="entry name" value="5'-Nucleotdase_CS"/>
</dbReference>
<feature type="domain" description="Calcineurin-like phosphoesterase" evidence="3">
    <location>
        <begin position="8"/>
        <end position="207"/>
    </location>
</feature>
<dbReference type="CDD" id="cd00845">
    <property type="entry name" value="MPP_UshA_N_like"/>
    <property type="match status" value="1"/>
</dbReference>